<keyword evidence="1" id="KW-0418">Kinase</keyword>
<accession>A0A833R7T0</accession>
<dbReference type="EMBL" id="SWLB01000011">
    <property type="protein sequence ID" value="KAF3333082.1"/>
    <property type="molecule type" value="Genomic_DNA"/>
</dbReference>
<dbReference type="Proteomes" id="UP000623129">
    <property type="component" value="Unassembled WGS sequence"/>
</dbReference>
<dbReference type="OrthoDB" id="696485at2759"/>
<name>A0A833R7T0_9POAL</name>
<sequence length="121" mass="14778">MAKRNIQCDRRCLLCNEPIETTLHLLFLFSYASEIWNLLAEKLRYWLMVPGYSVHDVWIRSEESVRSDRKMKAKTWWVWFLCTIWMIWKHRNAQVFGGRAVPVHRLAETIEHEVKLWINFW</sequence>
<evidence type="ECO:0000313" key="2">
    <source>
        <dbReference type="Proteomes" id="UP000623129"/>
    </source>
</evidence>
<evidence type="ECO:0000313" key="1">
    <source>
        <dbReference type="EMBL" id="KAF3333082.1"/>
    </source>
</evidence>
<keyword evidence="2" id="KW-1185">Reference proteome</keyword>
<dbReference type="AlphaFoldDB" id="A0A833R7T0"/>
<organism evidence="1 2">
    <name type="scientific">Carex littledalei</name>
    <dbReference type="NCBI Taxonomy" id="544730"/>
    <lineage>
        <taxon>Eukaryota</taxon>
        <taxon>Viridiplantae</taxon>
        <taxon>Streptophyta</taxon>
        <taxon>Embryophyta</taxon>
        <taxon>Tracheophyta</taxon>
        <taxon>Spermatophyta</taxon>
        <taxon>Magnoliopsida</taxon>
        <taxon>Liliopsida</taxon>
        <taxon>Poales</taxon>
        <taxon>Cyperaceae</taxon>
        <taxon>Cyperoideae</taxon>
        <taxon>Cariceae</taxon>
        <taxon>Carex</taxon>
        <taxon>Carex subgen. Euthyceras</taxon>
    </lineage>
</organism>
<dbReference type="GO" id="GO:0016301">
    <property type="term" value="F:kinase activity"/>
    <property type="evidence" value="ECO:0007669"/>
    <property type="project" value="UniProtKB-KW"/>
</dbReference>
<protein>
    <submittedName>
        <fullName evidence="1">Serine/threonine-protein kinase SMG1</fullName>
    </submittedName>
</protein>
<reference evidence="1" key="1">
    <citation type="submission" date="2020-01" db="EMBL/GenBank/DDBJ databases">
        <title>Genome sequence of Kobresia littledalei, the first chromosome-level genome in the family Cyperaceae.</title>
        <authorList>
            <person name="Qu G."/>
        </authorList>
    </citation>
    <scope>NUCLEOTIDE SEQUENCE</scope>
    <source>
        <strain evidence="1">C.B.Clarke</strain>
        <tissue evidence="1">Leaf</tissue>
    </source>
</reference>
<proteinExistence type="predicted"/>
<gene>
    <name evidence="1" type="ORF">FCM35_KLT02659</name>
</gene>
<comment type="caution">
    <text evidence="1">The sequence shown here is derived from an EMBL/GenBank/DDBJ whole genome shotgun (WGS) entry which is preliminary data.</text>
</comment>
<keyword evidence="1" id="KW-0808">Transferase</keyword>